<keyword evidence="9" id="KW-1185">Reference proteome</keyword>
<evidence type="ECO:0000256" key="3">
    <source>
        <dbReference type="ARBA" id="ARBA00022676"/>
    </source>
</evidence>
<evidence type="ECO:0000256" key="2">
    <source>
        <dbReference type="ARBA" id="ARBA00022475"/>
    </source>
</evidence>
<dbReference type="Proteomes" id="UP000433406">
    <property type="component" value="Unassembled WGS sequence"/>
</dbReference>
<evidence type="ECO:0000313" key="8">
    <source>
        <dbReference type="EMBL" id="MTB96078.1"/>
    </source>
</evidence>
<dbReference type="AlphaFoldDB" id="A0A6I3JD93"/>
<dbReference type="EMBL" id="WLCI01000014">
    <property type="protein sequence ID" value="MTB96078.1"/>
    <property type="molecule type" value="Genomic_DNA"/>
</dbReference>
<dbReference type="RefSeq" id="WP_154615782.1">
    <property type="nucleotide sequence ID" value="NZ_CP053660.1"/>
</dbReference>
<evidence type="ECO:0000256" key="5">
    <source>
        <dbReference type="ARBA" id="ARBA00022692"/>
    </source>
</evidence>
<dbReference type="GO" id="GO:0010041">
    <property type="term" value="P:response to iron(III) ion"/>
    <property type="evidence" value="ECO:0007669"/>
    <property type="project" value="TreeGrafter"/>
</dbReference>
<keyword evidence="7" id="KW-0472">Membrane</keyword>
<dbReference type="PANTHER" id="PTHR33908">
    <property type="entry name" value="MANNOSYLTRANSFERASE YKCB-RELATED"/>
    <property type="match status" value="1"/>
</dbReference>
<dbReference type="GO" id="GO:0009103">
    <property type="term" value="P:lipopolysaccharide biosynthetic process"/>
    <property type="evidence" value="ECO:0007669"/>
    <property type="project" value="UniProtKB-ARBA"/>
</dbReference>
<keyword evidence="5" id="KW-0812">Transmembrane</keyword>
<evidence type="ECO:0000256" key="1">
    <source>
        <dbReference type="ARBA" id="ARBA00004651"/>
    </source>
</evidence>
<sequence>MLDRWQSLAHRVEGVVESRWTVAVAAALAFLLRLPGLTRPVRADEAGFTLVARGWDPRPDSVYGDLFVDRHPLLVAVFGLSDRIGGEHAIRVVGALACALTVLGAAAVARRVSSERAAKWTAVAVAALLTNTVIDAVAVKGEILALPLLFGSILCALDGLARRSPARAALAGLLATTALGMKQNLAGGLAFGAVLLVAALLTRRIDGRTFSRLAAAAVAGAAVPVLATVAWAAAAGVDLETVWYAVYGFRLDANTVLAESGSAAPASRAVTLAFAALAAGMVAVVGGFLVNIRREWRADPVVTAATLAIVLADGLALVLGGSYWRDYLFGLVPATALCAALLARRRTGRGRTMRLVIGLSAASSVVCLLGWVGWNALDFQEFPEDDTGAAIAAAAEPGDTLVVFGGRADLQLSSGLPTPYTHLWSLPMRTLDPDYAELRTLLEGPDAPTWFVEWVPWGAWGAPGAEELYDAVRARYELHDTGCWDRPVYLLRGLDRPPLEPDC</sequence>
<organism evidence="8 9">
    <name type="scientific">Nocardioides marmotae</name>
    <dbReference type="NCBI Taxonomy" id="2663857"/>
    <lineage>
        <taxon>Bacteria</taxon>
        <taxon>Bacillati</taxon>
        <taxon>Actinomycetota</taxon>
        <taxon>Actinomycetes</taxon>
        <taxon>Propionibacteriales</taxon>
        <taxon>Nocardioidaceae</taxon>
        <taxon>Nocardioides</taxon>
    </lineage>
</organism>
<dbReference type="InterPro" id="IPR050297">
    <property type="entry name" value="LipidA_mod_glycosyltrf_83"/>
</dbReference>
<dbReference type="PANTHER" id="PTHR33908:SF3">
    <property type="entry name" value="UNDECAPRENYL PHOSPHATE-ALPHA-4-AMINO-4-DEOXY-L-ARABINOSE ARABINOSYL TRANSFERASE"/>
    <property type="match status" value="1"/>
</dbReference>
<name>A0A6I3JD93_9ACTN</name>
<evidence type="ECO:0000313" key="9">
    <source>
        <dbReference type="Proteomes" id="UP000433406"/>
    </source>
</evidence>
<evidence type="ECO:0000256" key="4">
    <source>
        <dbReference type="ARBA" id="ARBA00022679"/>
    </source>
</evidence>
<comment type="subcellular location">
    <subcellularLocation>
        <location evidence="1">Cell membrane</location>
        <topology evidence="1">Multi-pass membrane protein</topology>
    </subcellularLocation>
</comment>
<dbReference type="GO" id="GO:0016763">
    <property type="term" value="F:pentosyltransferase activity"/>
    <property type="evidence" value="ECO:0007669"/>
    <property type="project" value="TreeGrafter"/>
</dbReference>
<comment type="caution">
    <text evidence="8">The sequence shown here is derived from an EMBL/GenBank/DDBJ whole genome shotgun (WGS) entry which is preliminary data.</text>
</comment>
<evidence type="ECO:0000256" key="7">
    <source>
        <dbReference type="ARBA" id="ARBA00023136"/>
    </source>
</evidence>
<keyword evidence="6" id="KW-1133">Transmembrane helix</keyword>
<protein>
    <submittedName>
        <fullName evidence="8">Uncharacterized protein</fullName>
    </submittedName>
</protein>
<evidence type="ECO:0000256" key="6">
    <source>
        <dbReference type="ARBA" id="ARBA00022989"/>
    </source>
</evidence>
<reference evidence="8 9" key="1">
    <citation type="submission" date="2019-10" db="EMBL/GenBank/DDBJ databases">
        <title>Nocardioides novel species isolated from the excrement of Marmot.</title>
        <authorList>
            <person name="Zhang G."/>
        </authorList>
    </citation>
    <scope>NUCLEOTIDE SEQUENCE [LARGE SCALE GENOMIC DNA]</scope>
    <source>
        <strain evidence="9">zg-579</strain>
    </source>
</reference>
<keyword evidence="2" id="KW-1003">Cell membrane</keyword>
<keyword evidence="4" id="KW-0808">Transferase</keyword>
<gene>
    <name evidence="8" type="ORF">GGQ22_13400</name>
</gene>
<keyword evidence="3" id="KW-0328">Glycosyltransferase</keyword>
<proteinExistence type="predicted"/>
<dbReference type="GO" id="GO:0005886">
    <property type="term" value="C:plasma membrane"/>
    <property type="evidence" value="ECO:0007669"/>
    <property type="project" value="UniProtKB-SubCell"/>
</dbReference>
<accession>A0A6I3JD93</accession>